<dbReference type="Pfam" id="PF13487">
    <property type="entry name" value="HD_5"/>
    <property type="match status" value="1"/>
</dbReference>
<dbReference type="NCBIfam" id="TIGR00277">
    <property type="entry name" value="HDIG"/>
    <property type="match status" value="1"/>
</dbReference>
<dbReference type="InterPro" id="IPR006675">
    <property type="entry name" value="HDIG_dom"/>
</dbReference>
<organism evidence="2 3">
    <name type="scientific">Aerophobetes bacterium</name>
    <dbReference type="NCBI Taxonomy" id="2030807"/>
    <lineage>
        <taxon>Bacteria</taxon>
        <taxon>Candidatus Aerophobota</taxon>
    </lineage>
</organism>
<dbReference type="AlphaFoldDB" id="A0A497E5T6"/>
<dbReference type="CDD" id="cd00077">
    <property type="entry name" value="HDc"/>
    <property type="match status" value="1"/>
</dbReference>
<evidence type="ECO:0000313" key="2">
    <source>
        <dbReference type="EMBL" id="RLE10553.1"/>
    </source>
</evidence>
<dbReference type="Gene3D" id="1.10.3210.10">
    <property type="entry name" value="Hypothetical protein af1432"/>
    <property type="match status" value="1"/>
</dbReference>
<comment type="caution">
    <text evidence="2">The sequence shown here is derived from an EMBL/GenBank/DDBJ whole genome shotgun (WGS) entry which is preliminary data.</text>
</comment>
<dbReference type="PROSITE" id="PS51832">
    <property type="entry name" value="HD_GYP"/>
    <property type="match status" value="1"/>
</dbReference>
<protein>
    <recommendedName>
        <fullName evidence="1">HD-GYP domain-containing protein</fullName>
    </recommendedName>
</protein>
<dbReference type="InterPro" id="IPR037522">
    <property type="entry name" value="HD_GYP_dom"/>
</dbReference>
<evidence type="ECO:0000313" key="3">
    <source>
        <dbReference type="Proteomes" id="UP000279422"/>
    </source>
</evidence>
<gene>
    <name evidence="2" type="ORF">DRJ00_01015</name>
</gene>
<dbReference type="InterPro" id="IPR003607">
    <property type="entry name" value="HD/PDEase_dom"/>
</dbReference>
<dbReference type="Proteomes" id="UP000279422">
    <property type="component" value="Unassembled WGS sequence"/>
</dbReference>
<name>A0A497E5T6_UNCAE</name>
<dbReference type="PANTHER" id="PTHR43155">
    <property type="entry name" value="CYCLIC DI-GMP PHOSPHODIESTERASE PA4108-RELATED"/>
    <property type="match status" value="1"/>
</dbReference>
<dbReference type="EMBL" id="QMPZ01000006">
    <property type="protein sequence ID" value="RLE10553.1"/>
    <property type="molecule type" value="Genomic_DNA"/>
</dbReference>
<accession>A0A497E5T6</accession>
<dbReference type="PANTHER" id="PTHR43155:SF2">
    <property type="entry name" value="CYCLIC DI-GMP PHOSPHODIESTERASE PA4108"/>
    <property type="match status" value="1"/>
</dbReference>
<dbReference type="SMART" id="SM00471">
    <property type="entry name" value="HDc"/>
    <property type="match status" value="1"/>
</dbReference>
<feature type="domain" description="HD-GYP" evidence="1">
    <location>
        <begin position="5"/>
        <end position="198"/>
    </location>
</feature>
<evidence type="ECO:0000259" key="1">
    <source>
        <dbReference type="PROSITE" id="PS51832"/>
    </source>
</evidence>
<proteinExistence type="predicted"/>
<reference evidence="2 3" key="1">
    <citation type="submission" date="2018-06" db="EMBL/GenBank/DDBJ databases">
        <title>Extensive metabolic versatility and redundancy in microbially diverse, dynamic hydrothermal sediments.</title>
        <authorList>
            <person name="Dombrowski N."/>
            <person name="Teske A."/>
            <person name="Baker B.J."/>
        </authorList>
    </citation>
    <scope>NUCLEOTIDE SEQUENCE [LARGE SCALE GENOMIC DNA]</scope>
    <source>
        <strain evidence="2">B47_G16</strain>
    </source>
</reference>
<sequence length="198" mass="22198">MNQQFKREFVEALTVLAKLIEMRDSYTAGHSEKVSMWSEIVARKLGLSREEQEKIKLAARLHDIGKISIPDGILNKPAPLTEEEYAEIKKHAALGAGILSNIESLKEVSKIIRHHHEWYNGEGYPDGLTGEEIPLGSRIISVADAYQAMTSDRPYRKAFSKEKAIAELERGAGSQFDPKIVRIFIGILLGERENLGKD</sequence>
<dbReference type="SUPFAM" id="SSF109604">
    <property type="entry name" value="HD-domain/PDEase-like"/>
    <property type="match status" value="1"/>
</dbReference>